<evidence type="ECO:0000256" key="3">
    <source>
        <dbReference type="ARBA" id="ARBA00022777"/>
    </source>
</evidence>
<reference evidence="7" key="1">
    <citation type="submission" date="2018-05" db="EMBL/GenBank/DDBJ databases">
        <authorList>
            <person name="Lanie J.A."/>
            <person name="Ng W.-L."/>
            <person name="Kazmierczak K.M."/>
            <person name="Andrzejewski T.M."/>
            <person name="Davidsen T.M."/>
            <person name="Wayne K.J."/>
            <person name="Tettelin H."/>
            <person name="Glass J.I."/>
            <person name="Rusch D."/>
            <person name="Podicherti R."/>
            <person name="Tsui H.-C.T."/>
            <person name="Winkler M.E."/>
        </authorList>
    </citation>
    <scope>NUCLEOTIDE SEQUENCE</scope>
</reference>
<dbReference type="SUPFAM" id="SSF55060">
    <property type="entry name" value="GHMP Kinase, C-terminal domain"/>
    <property type="match status" value="1"/>
</dbReference>
<dbReference type="Pfam" id="PF08544">
    <property type="entry name" value="GHMP_kinases_C"/>
    <property type="match status" value="1"/>
</dbReference>
<keyword evidence="2" id="KW-0547">Nucleotide-binding</keyword>
<proteinExistence type="predicted"/>
<dbReference type="EMBL" id="UINC01065033">
    <property type="protein sequence ID" value="SVB94274.1"/>
    <property type="molecule type" value="Genomic_DNA"/>
</dbReference>
<feature type="domain" description="GHMP kinase N-terminal" evidence="5">
    <location>
        <begin position="79"/>
        <end position="153"/>
    </location>
</feature>
<dbReference type="InterPro" id="IPR006204">
    <property type="entry name" value="GHMP_kinase_N_dom"/>
</dbReference>
<dbReference type="PANTHER" id="PTHR10457:SF29">
    <property type="entry name" value="LMBP PROTEIN"/>
    <property type="match status" value="1"/>
</dbReference>
<dbReference type="Pfam" id="PF00288">
    <property type="entry name" value="GHMP_kinases_N"/>
    <property type="match status" value="1"/>
</dbReference>
<dbReference type="GO" id="GO:0006012">
    <property type="term" value="P:galactose metabolic process"/>
    <property type="evidence" value="ECO:0007669"/>
    <property type="project" value="TreeGrafter"/>
</dbReference>
<dbReference type="AlphaFoldDB" id="A0A382I3N2"/>
<dbReference type="InterPro" id="IPR036554">
    <property type="entry name" value="GHMP_kinase_C_sf"/>
</dbReference>
<name>A0A382I3N2_9ZZZZ</name>
<evidence type="ECO:0000259" key="6">
    <source>
        <dbReference type="Pfam" id="PF08544"/>
    </source>
</evidence>
<dbReference type="InterPro" id="IPR001174">
    <property type="entry name" value="HddA/FKP"/>
</dbReference>
<evidence type="ECO:0000313" key="7">
    <source>
        <dbReference type="EMBL" id="SVB94274.1"/>
    </source>
</evidence>
<evidence type="ECO:0008006" key="8">
    <source>
        <dbReference type="Google" id="ProtNLM"/>
    </source>
</evidence>
<sequence length="325" mass="35261">ITPQRVGFAGGGTDLPAFYRQHGGAVLSSAIDKYIYVTVKRHSSLFNENYRLSYSKTEHVNTLAEIENDIARECLRLVDVEPPLFIATASDLPVSSGLGSSSSFAVGLLYALHTLRGEDVSAGQLAEEACHVELNVLGHPIGKQDQYAAAFGGLNYISFQQDDRVQLDSVWLPGNGSDGLFQNIMLFWTGIQRDANAVLREQNENIKHTGETLIRMREMAAQCRDLLLNDPEDIKQFGELLDEGWKAKRSLADTIASSETDRLYDLARKGGAVGGKIAGAGGGGFLLLLVPPENRDQVRAALSGMMDVPVAYEPRGARLLSVVPG</sequence>
<dbReference type="GO" id="GO:0004335">
    <property type="term" value="F:galactokinase activity"/>
    <property type="evidence" value="ECO:0007669"/>
    <property type="project" value="TreeGrafter"/>
</dbReference>
<accession>A0A382I3N2</accession>
<gene>
    <name evidence="7" type="ORF">METZ01_LOCUS247128</name>
</gene>
<evidence type="ECO:0000256" key="1">
    <source>
        <dbReference type="ARBA" id="ARBA00022679"/>
    </source>
</evidence>
<feature type="non-terminal residue" evidence="7">
    <location>
        <position position="1"/>
    </location>
</feature>
<dbReference type="PROSITE" id="PS00627">
    <property type="entry name" value="GHMP_KINASES_ATP"/>
    <property type="match status" value="1"/>
</dbReference>
<feature type="domain" description="GHMP kinase C-terminal" evidence="6">
    <location>
        <begin position="232"/>
        <end position="304"/>
    </location>
</feature>
<evidence type="ECO:0000256" key="4">
    <source>
        <dbReference type="ARBA" id="ARBA00022840"/>
    </source>
</evidence>
<dbReference type="PRINTS" id="PR00960">
    <property type="entry name" value="LMBPPROTEIN"/>
</dbReference>
<dbReference type="InterPro" id="IPR014606">
    <property type="entry name" value="Heptose_7-P_kinase"/>
</dbReference>
<protein>
    <recommendedName>
        <fullName evidence="8">GHMP kinase</fullName>
    </recommendedName>
</protein>
<dbReference type="PANTHER" id="PTHR10457">
    <property type="entry name" value="MEVALONATE KINASE/GALACTOKINASE"/>
    <property type="match status" value="1"/>
</dbReference>
<keyword evidence="4" id="KW-0067">ATP-binding</keyword>
<dbReference type="InterPro" id="IPR006203">
    <property type="entry name" value="GHMP_knse_ATP-bd_CS"/>
</dbReference>
<dbReference type="SUPFAM" id="SSF54211">
    <property type="entry name" value="Ribosomal protein S5 domain 2-like"/>
    <property type="match status" value="1"/>
</dbReference>
<dbReference type="GO" id="GO:0005524">
    <property type="term" value="F:ATP binding"/>
    <property type="evidence" value="ECO:0007669"/>
    <property type="project" value="UniProtKB-KW"/>
</dbReference>
<evidence type="ECO:0000259" key="5">
    <source>
        <dbReference type="Pfam" id="PF00288"/>
    </source>
</evidence>
<dbReference type="Gene3D" id="3.30.230.120">
    <property type="match status" value="1"/>
</dbReference>
<dbReference type="PIRSF" id="PIRSF036406">
    <property type="entry name" value="Hept_kin"/>
    <property type="match status" value="1"/>
</dbReference>
<organism evidence="7">
    <name type="scientific">marine metagenome</name>
    <dbReference type="NCBI Taxonomy" id="408172"/>
    <lineage>
        <taxon>unclassified sequences</taxon>
        <taxon>metagenomes</taxon>
        <taxon>ecological metagenomes</taxon>
    </lineage>
</organism>
<dbReference type="InterPro" id="IPR020568">
    <property type="entry name" value="Ribosomal_Su5_D2-typ_SF"/>
</dbReference>
<keyword evidence="1" id="KW-0808">Transferase</keyword>
<dbReference type="InterPro" id="IPR013750">
    <property type="entry name" value="GHMP_kinase_C_dom"/>
</dbReference>
<evidence type="ECO:0000256" key="2">
    <source>
        <dbReference type="ARBA" id="ARBA00022741"/>
    </source>
</evidence>
<dbReference type="GO" id="GO:0005829">
    <property type="term" value="C:cytosol"/>
    <property type="evidence" value="ECO:0007669"/>
    <property type="project" value="TreeGrafter"/>
</dbReference>
<keyword evidence="3" id="KW-0418">Kinase</keyword>